<feature type="region of interest" description="Disordered" evidence="1">
    <location>
        <begin position="209"/>
        <end position="230"/>
    </location>
</feature>
<dbReference type="KEGG" id="hqn:M0220_14635"/>
<evidence type="ECO:0000313" key="4">
    <source>
        <dbReference type="Proteomes" id="UP001164935"/>
    </source>
</evidence>
<evidence type="ECO:0000256" key="1">
    <source>
        <dbReference type="SAM" id="MobiDB-lite"/>
    </source>
</evidence>
<dbReference type="InterPro" id="IPR025263">
    <property type="entry name" value="YhdP_central"/>
</dbReference>
<protein>
    <submittedName>
        <fullName evidence="3">DUF3971 domain-containing protein</fullName>
    </submittedName>
</protein>
<proteinExistence type="predicted"/>
<sequence length="1306" mass="141601">MMALRSFSRWCLVVIASLLGSLAVLLLLARLLVSQSSLLTPKIEALLESRVGVPVTIEHLSLSLARNDLVLRLEGVHSTAHDGQPLVSLENAHLRLDGWATLKSVAPVFNDARITGLEFHLYQQDDAAWGWPAPAELPIVMSEEPTVDLAALDAWAGLILRQRLWVDNTRLVLHGSQQVVTLHAPTLLLNGDERRTRLEGAIMILESQGEDSQVAGSPKQEAQEQEAQEQEALPAIAMNVEMQPGKQGFRDFSAALQLDMQLDHLVALAAVLRSDSMPALEQAGGEVKLWGRWHAGRLDEARLAVDVPQLTLRHEIQYAVLQNIQANGLWQRDGEGGEAWLSGNAENVEWARPEGGSEGPALPRHWYLTHQPDQWEVRTSAFELASLAAWRDYILLPESLTRVLQTLSPRGQVQGLRLGQQEGHWGVDAALTNVAVLPWEQAPGGGPLDAWVQARDFRGRVTFNSAGGSSLNFPELFESPMQLSHAEGVVEWVYDGPSTMISGRDLRLEWDGAEVVGGFGLIAAKQGGQFGLDIGFENVDALNYPLSQWLPIKILEPELREWLLTDIGGYVSHGSLKLSLPFTGEESSSERQPADQLSSTLALSVTQGRLPIAPEWPMLEEVEGRLIWQDQVLEATIQHAESLGIGVSDGVLKMADERLDLSGSLSGDSDALLAFLQAMPEIDMPLLNDVRAEGSVEGEIALSLPLNAPDLLALEINARPNFSTLAFQPINIPLENLQGEMTWQQQGEKSALLGQVSGQLLGSSIDADINVPDDGIILSGNIDIAALFQLADIPSEQARQLIEGRTQWRGQINLQPTPSLVLESRLLGITSRLPAPFSKSAEQPWPWRLSADFASGRLATQVADIVNARVQLGSDELAGEVALGGAVAPDNWPTQPGWKVTAHVDELPLDDWQEALSPFMQASSSANGNREGTPISVMVNTPCVHFRDACFGQLAATGSIEGKRLAMQLSGDLVSGRVDYKPDSALPLDIAISSLEVDRLFDMPAAAHDSSAPTPGSWMDAVETQHAATSAIPEWLNQLPNGRLRLADISLGEGRFGPLTAYWQTQDQRFTLSPVGLTLGQLSARGELVWEGNAINSHTRADVSIQGGDVGTALERLGQPVAMRSRTTDVSAALTWPGAPWQFELSRAEGDIRTDVRDGRFVTLESTPARLVGLLNFDNILRRLRFDFSDVTGRGTAFDRVHGTADVAAGQLILRGPLSIEAPSTTLTLTGSVNLIRRELDQRLGVTLPISQSLPIAAIAVGAPIVGGALFIADQLFGNALDQATTIHYRVRGPWTSPQITLEGPQ</sequence>
<dbReference type="InterPro" id="IPR011836">
    <property type="entry name" value="YhdP"/>
</dbReference>
<accession>A0AA46TQ15</accession>
<reference evidence="3" key="1">
    <citation type="submission" date="2022-05" db="EMBL/GenBank/DDBJ databases">
        <title>Complete sequence of a novel PHA-producing Halomonas strain.</title>
        <authorList>
            <person name="Zheng Z."/>
        </authorList>
    </citation>
    <scope>NUCLEOTIDE SEQUENCE</scope>
    <source>
        <strain evidence="3">ZZQ-149</strain>
    </source>
</reference>
<feature type="domain" description="YhdP central" evidence="2">
    <location>
        <begin position="4"/>
        <end position="1300"/>
    </location>
</feature>
<dbReference type="Proteomes" id="UP001164935">
    <property type="component" value="Chromosome"/>
</dbReference>
<dbReference type="EMBL" id="CP096973">
    <property type="protein sequence ID" value="UYO74099.1"/>
    <property type="molecule type" value="Genomic_DNA"/>
</dbReference>
<gene>
    <name evidence="3" type="ORF">M0220_14635</name>
</gene>
<dbReference type="Pfam" id="PF13116">
    <property type="entry name" value="YhdP"/>
    <property type="match status" value="1"/>
</dbReference>
<name>A0AA46TQ15_9GAMM</name>
<organism evidence="3 4">
    <name type="scientific">Halomonas qinghailakensis</name>
    <dbReference type="NCBI Taxonomy" id="2937790"/>
    <lineage>
        <taxon>Bacteria</taxon>
        <taxon>Pseudomonadati</taxon>
        <taxon>Pseudomonadota</taxon>
        <taxon>Gammaproteobacteria</taxon>
        <taxon>Oceanospirillales</taxon>
        <taxon>Halomonadaceae</taxon>
        <taxon>Halomonas</taxon>
    </lineage>
</organism>
<evidence type="ECO:0000259" key="2">
    <source>
        <dbReference type="Pfam" id="PF13116"/>
    </source>
</evidence>
<dbReference type="PANTHER" id="PTHR38690:SF1">
    <property type="entry name" value="PROTEASE"/>
    <property type="match status" value="1"/>
</dbReference>
<evidence type="ECO:0000313" key="3">
    <source>
        <dbReference type="EMBL" id="UYO74099.1"/>
    </source>
</evidence>
<keyword evidence="4" id="KW-1185">Reference proteome</keyword>
<dbReference type="PANTHER" id="PTHR38690">
    <property type="entry name" value="PROTEASE-RELATED"/>
    <property type="match status" value="1"/>
</dbReference>